<reference evidence="2 3" key="1">
    <citation type="submission" date="2019-09" db="EMBL/GenBank/DDBJ databases">
        <title>Ecophysiology of the spiral-shaped methanotroph Methylospira mobilis as revealed by the complete genome sequence.</title>
        <authorList>
            <person name="Oshkin I.Y."/>
            <person name="Dedysh S.N."/>
            <person name="Miroshnikov K."/>
            <person name="Danilova O.V."/>
            <person name="Hakobyan A."/>
            <person name="Liesack W."/>
        </authorList>
    </citation>
    <scope>NUCLEOTIDE SEQUENCE [LARGE SCALE GENOMIC DNA]</scope>
    <source>
        <strain evidence="2 3">Shm1</strain>
    </source>
</reference>
<accession>A0A5Q0BF99</accession>
<dbReference type="Pfam" id="PF04101">
    <property type="entry name" value="Glyco_tran_28_C"/>
    <property type="match status" value="1"/>
</dbReference>
<dbReference type="InParanoid" id="A0A5Q0BF99"/>
<dbReference type="GO" id="GO:0016758">
    <property type="term" value="F:hexosyltransferase activity"/>
    <property type="evidence" value="ECO:0007669"/>
    <property type="project" value="InterPro"/>
</dbReference>
<keyword evidence="3" id="KW-1185">Reference proteome</keyword>
<sequence length="474" mass="53674">MGRCQGLNNYRRLLKLSNTRRSYMPKALIWGESLVGSGHARVQSELARKLQEKGWEVSVITSSKAHTDHFDFGKANMIYQPQLKLKTPESDPYKIANLVTPDGKSLSTDMEYRKQRKEKLLNVYYDIRPDAIITEMWPYARANFDFELIPLAEAIKNDENRDLTPAPRLYSIARDIMFPPKISSPDSPGLNNDRHTIAYKYFKAGSIFARADKSIISLEASIGAIPEHLYQNIEYVGYFGYRPRQKDPDIRDETREVLVSSGGGVTRDSITLYKKSIAARKFSSFKNRIWRILIPHGCSTETLMEISSLASAEDSGGRIIVEHNRTDFPDLLSNAALLICHGGNMIVEAVSANIPLLVVPRQFAKNNLEQQIRARAFYDKGLTELATISEIDDPVYLAEKLDSAAKLPRSVFSVEHEGADRVAERITQHFIDKNKFMPLPGSLQPMKPVNWKQSNGLIIYKYKTVKKGRIGFGR</sequence>
<name>A0A5Q0BF99_9GAMM</name>
<evidence type="ECO:0000313" key="3">
    <source>
        <dbReference type="Proteomes" id="UP000325755"/>
    </source>
</evidence>
<evidence type="ECO:0000313" key="2">
    <source>
        <dbReference type="EMBL" id="QFY42500.1"/>
    </source>
</evidence>
<evidence type="ECO:0000259" key="1">
    <source>
        <dbReference type="Pfam" id="PF04101"/>
    </source>
</evidence>
<dbReference type="SUPFAM" id="SSF53756">
    <property type="entry name" value="UDP-Glycosyltransferase/glycogen phosphorylase"/>
    <property type="match status" value="1"/>
</dbReference>
<dbReference type="Proteomes" id="UP000325755">
    <property type="component" value="Chromosome"/>
</dbReference>
<dbReference type="Gene3D" id="3.40.50.2000">
    <property type="entry name" value="Glycogen Phosphorylase B"/>
    <property type="match status" value="2"/>
</dbReference>
<organism evidence="2 3">
    <name type="scientific">Candidatus Methylospira mobilis</name>
    <dbReference type="NCBI Taxonomy" id="1808979"/>
    <lineage>
        <taxon>Bacteria</taxon>
        <taxon>Pseudomonadati</taxon>
        <taxon>Pseudomonadota</taxon>
        <taxon>Gammaproteobacteria</taxon>
        <taxon>Methylococcales</taxon>
        <taxon>Methylococcaceae</taxon>
        <taxon>Candidatus Methylospira</taxon>
    </lineage>
</organism>
<feature type="domain" description="Glycosyl transferase family 28 C-terminal" evidence="1">
    <location>
        <begin position="327"/>
        <end position="410"/>
    </location>
</feature>
<proteinExistence type="predicted"/>
<dbReference type="EMBL" id="CP044205">
    <property type="protein sequence ID" value="QFY42500.1"/>
    <property type="molecule type" value="Genomic_DNA"/>
</dbReference>
<dbReference type="AlphaFoldDB" id="A0A5Q0BF99"/>
<dbReference type="InterPro" id="IPR007235">
    <property type="entry name" value="Glyco_trans_28_C"/>
</dbReference>
<dbReference type="KEGG" id="mmob:F6R98_07570"/>
<gene>
    <name evidence="2" type="ORF">F6R98_07570</name>
</gene>
<dbReference type="OrthoDB" id="503443at2"/>
<protein>
    <recommendedName>
        <fullName evidence="1">Glycosyl transferase family 28 C-terminal domain-containing protein</fullName>
    </recommendedName>
</protein>